<evidence type="ECO:0000313" key="4">
    <source>
        <dbReference type="Proteomes" id="UP001589867"/>
    </source>
</evidence>
<evidence type="ECO:0000256" key="1">
    <source>
        <dbReference type="SAM" id="SignalP"/>
    </source>
</evidence>
<organism evidence="3 4">
    <name type="scientific">Phytohabitans kaempferiae</name>
    <dbReference type="NCBI Taxonomy" id="1620943"/>
    <lineage>
        <taxon>Bacteria</taxon>
        <taxon>Bacillati</taxon>
        <taxon>Actinomycetota</taxon>
        <taxon>Actinomycetes</taxon>
        <taxon>Micromonosporales</taxon>
        <taxon>Micromonosporaceae</taxon>
    </lineage>
</organism>
<feature type="domain" description="CBM2" evidence="2">
    <location>
        <begin position="26"/>
        <end position="136"/>
    </location>
</feature>
<feature type="signal peptide" evidence="1">
    <location>
        <begin position="1"/>
        <end position="29"/>
    </location>
</feature>
<dbReference type="PROSITE" id="PS51257">
    <property type="entry name" value="PROKAR_LIPOPROTEIN"/>
    <property type="match status" value="1"/>
</dbReference>
<dbReference type="RefSeq" id="WP_377253705.1">
    <property type="nucleotide sequence ID" value="NZ_JBHLUH010000047.1"/>
</dbReference>
<dbReference type="InterPro" id="IPR008965">
    <property type="entry name" value="CBM2/CBM3_carb-bd_dom_sf"/>
</dbReference>
<keyword evidence="1" id="KW-0732">Signal</keyword>
<evidence type="ECO:0000313" key="3">
    <source>
        <dbReference type="EMBL" id="MFC0530547.1"/>
    </source>
</evidence>
<dbReference type="Gene3D" id="2.60.40.290">
    <property type="match status" value="1"/>
</dbReference>
<name>A0ABV6M768_9ACTN</name>
<dbReference type="PROSITE" id="PS51173">
    <property type="entry name" value="CBM2"/>
    <property type="match status" value="1"/>
</dbReference>
<gene>
    <name evidence="3" type="ORF">ACFFIA_23065</name>
</gene>
<keyword evidence="4" id="KW-1185">Reference proteome</keyword>
<dbReference type="SMART" id="SM00637">
    <property type="entry name" value="CBD_II"/>
    <property type="match status" value="1"/>
</dbReference>
<protein>
    <submittedName>
        <fullName evidence="3">Cellulose binding domain-containing protein</fullName>
    </submittedName>
</protein>
<comment type="caution">
    <text evidence="3">The sequence shown here is derived from an EMBL/GenBank/DDBJ whole genome shotgun (WGS) entry which is preliminary data.</text>
</comment>
<dbReference type="InterPro" id="IPR001919">
    <property type="entry name" value="CBD2"/>
</dbReference>
<reference evidence="3 4" key="1">
    <citation type="submission" date="2024-09" db="EMBL/GenBank/DDBJ databases">
        <authorList>
            <person name="Sun Q."/>
            <person name="Mori K."/>
        </authorList>
    </citation>
    <scope>NUCLEOTIDE SEQUENCE [LARGE SCALE GENOMIC DNA]</scope>
    <source>
        <strain evidence="3 4">TBRC 3947</strain>
    </source>
</reference>
<dbReference type="SUPFAM" id="SSF49384">
    <property type="entry name" value="Carbohydrate-binding domain"/>
    <property type="match status" value="1"/>
</dbReference>
<evidence type="ECO:0000259" key="2">
    <source>
        <dbReference type="PROSITE" id="PS51173"/>
    </source>
</evidence>
<dbReference type="Pfam" id="PF00553">
    <property type="entry name" value="CBM_2"/>
    <property type="match status" value="1"/>
</dbReference>
<feature type="chain" id="PRO_5047420134" evidence="1">
    <location>
        <begin position="30"/>
        <end position="239"/>
    </location>
</feature>
<dbReference type="EMBL" id="JBHLUH010000047">
    <property type="protein sequence ID" value="MFC0530547.1"/>
    <property type="molecule type" value="Genomic_DNA"/>
</dbReference>
<sequence length="239" mass="25873">MYLRFGCRAFVAALVGVLAVVAPATAAHAAAGCKATYSIQAWPTSGFTAYAQLWNTGDQPWNEYNIEFRFTGNQTVTGLWNHTWAQTGQSVTARSATWQPPVRPGQAATLGFTASHDGTNDPPVDWRVNGVPCATPNPPAVIADRDYVELQEGARQGFALWLSHPPAQPVTLHISTSSTGGWVMTPATVTFTPADWNHYRSFTVTSTQDADKVDDRLVLTLSVDGYVPASVTFQQIDDD</sequence>
<proteinExistence type="predicted"/>
<accession>A0ABV6M768</accession>
<dbReference type="Proteomes" id="UP001589867">
    <property type="component" value="Unassembled WGS sequence"/>
</dbReference>
<dbReference type="InterPro" id="IPR012291">
    <property type="entry name" value="CBM2_carb-bd_dom_sf"/>
</dbReference>